<organism evidence="2 3">
    <name type="scientific">Emiliania huxleyi (strain CCMP1516)</name>
    <dbReference type="NCBI Taxonomy" id="280463"/>
    <lineage>
        <taxon>Eukaryota</taxon>
        <taxon>Haptista</taxon>
        <taxon>Haptophyta</taxon>
        <taxon>Prymnesiophyceae</taxon>
        <taxon>Isochrysidales</taxon>
        <taxon>Noelaerhabdaceae</taxon>
        <taxon>Emiliania</taxon>
    </lineage>
</organism>
<dbReference type="RefSeq" id="XP_005766469.1">
    <property type="nucleotide sequence ID" value="XM_005766412.1"/>
</dbReference>
<sequence>MAHSECLAKRLGATCLAAADERLERGQHGPGPAVSAGKQPWERVCVRCKDNGFAVDQSIVRCVPRDELLALRPKGGSADGFRDAPASYAERFKYCLINDSGDLSRAEGRTCKDGPKHKDVSQDGALVLLHPDSPLPPPHWVTPSAADYGQPEGGPLELSVMYKTFVPLGRGSRRPVLATQRLGQRNEQLSFDDGIPRDILPALVEALPTISAAATAGPSTSRNVLSTSWSVNLQPVNGEGGDPSQGSGAQPARKRPAAAPVDDLVARASTLQISGLSEGERLALAAKLKAVVNVLEDPTVSLANEEEARNVESALKMNGEFEPDGGLQLRSAGASRRSERGGSPSAAKQEPSDESSDEEEAIVYRSTRR</sequence>
<feature type="compositionally biased region" description="Low complexity" evidence="1">
    <location>
        <begin position="330"/>
        <end position="347"/>
    </location>
</feature>
<feature type="compositionally biased region" description="Acidic residues" evidence="1">
    <location>
        <begin position="352"/>
        <end position="361"/>
    </location>
</feature>
<dbReference type="KEGG" id="ehx:EMIHUDRAFT_211973"/>
<dbReference type="EnsemblProtists" id="EOD14040">
    <property type="protein sequence ID" value="EOD14040"/>
    <property type="gene ID" value="EMIHUDRAFT_211973"/>
</dbReference>
<dbReference type="Proteomes" id="UP000013827">
    <property type="component" value="Unassembled WGS sequence"/>
</dbReference>
<dbReference type="GeneID" id="17260181"/>
<name>A0A0D3IS05_EMIH1</name>
<feature type="region of interest" description="Disordered" evidence="1">
    <location>
        <begin position="232"/>
        <end position="259"/>
    </location>
</feature>
<reference evidence="3" key="1">
    <citation type="journal article" date="2013" name="Nature">
        <title>Pan genome of the phytoplankton Emiliania underpins its global distribution.</title>
        <authorList>
            <person name="Read B.A."/>
            <person name="Kegel J."/>
            <person name="Klute M.J."/>
            <person name="Kuo A."/>
            <person name="Lefebvre S.C."/>
            <person name="Maumus F."/>
            <person name="Mayer C."/>
            <person name="Miller J."/>
            <person name="Monier A."/>
            <person name="Salamov A."/>
            <person name="Young J."/>
            <person name="Aguilar M."/>
            <person name="Claverie J.M."/>
            <person name="Frickenhaus S."/>
            <person name="Gonzalez K."/>
            <person name="Herman E.K."/>
            <person name="Lin Y.C."/>
            <person name="Napier J."/>
            <person name="Ogata H."/>
            <person name="Sarno A.F."/>
            <person name="Shmutz J."/>
            <person name="Schroeder D."/>
            <person name="de Vargas C."/>
            <person name="Verret F."/>
            <person name="von Dassow P."/>
            <person name="Valentin K."/>
            <person name="Van de Peer Y."/>
            <person name="Wheeler G."/>
            <person name="Dacks J.B."/>
            <person name="Delwiche C.F."/>
            <person name="Dyhrman S.T."/>
            <person name="Glockner G."/>
            <person name="John U."/>
            <person name="Richards T."/>
            <person name="Worden A.Z."/>
            <person name="Zhang X."/>
            <person name="Grigoriev I.V."/>
            <person name="Allen A.E."/>
            <person name="Bidle K."/>
            <person name="Borodovsky M."/>
            <person name="Bowler C."/>
            <person name="Brownlee C."/>
            <person name="Cock J.M."/>
            <person name="Elias M."/>
            <person name="Gladyshev V.N."/>
            <person name="Groth M."/>
            <person name="Guda C."/>
            <person name="Hadaegh A."/>
            <person name="Iglesias-Rodriguez M.D."/>
            <person name="Jenkins J."/>
            <person name="Jones B.M."/>
            <person name="Lawson T."/>
            <person name="Leese F."/>
            <person name="Lindquist E."/>
            <person name="Lobanov A."/>
            <person name="Lomsadze A."/>
            <person name="Malik S.B."/>
            <person name="Marsh M.E."/>
            <person name="Mackinder L."/>
            <person name="Mock T."/>
            <person name="Mueller-Roeber B."/>
            <person name="Pagarete A."/>
            <person name="Parker M."/>
            <person name="Probert I."/>
            <person name="Quesneville H."/>
            <person name="Raines C."/>
            <person name="Rensing S.A."/>
            <person name="Riano-Pachon D.M."/>
            <person name="Richier S."/>
            <person name="Rokitta S."/>
            <person name="Shiraiwa Y."/>
            <person name="Soanes D.M."/>
            <person name="van der Giezen M."/>
            <person name="Wahlund T.M."/>
            <person name="Williams B."/>
            <person name="Wilson W."/>
            <person name="Wolfe G."/>
            <person name="Wurch L.L."/>
        </authorList>
    </citation>
    <scope>NUCLEOTIDE SEQUENCE</scope>
</reference>
<evidence type="ECO:0000313" key="2">
    <source>
        <dbReference type="EnsemblProtists" id="EOD14040"/>
    </source>
</evidence>
<protein>
    <submittedName>
        <fullName evidence="2">Uncharacterized protein</fullName>
    </submittedName>
</protein>
<dbReference type="PaxDb" id="2903-EOD14040"/>
<evidence type="ECO:0000256" key="1">
    <source>
        <dbReference type="SAM" id="MobiDB-lite"/>
    </source>
</evidence>
<evidence type="ECO:0000313" key="3">
    <source>
        <dbReference type="Proteomes" id="UP000013827"/>
    </source>
</evidence>
<reference evidence="2" key="2">
    <citation type="submission" date="2024-10" db="UniProtKB">
        <authorList>
            <consortium name="EnsemblProtists"/>
        </authorList>
    </citation>
    <scope>IDENTIFICATION</scope>
</reference>
<accession>A0A0D3IS05</accession>
<dbReference type="AlphaFoldDB" id="A0A0D3IS05"/>
<dbReference type="HOGENOM" id="CLU_751078_0_0_1"/>
<keyword evidence="3" id="KW-1185">Reference proteome</keyword>
<feature type="region of interest" description="Disordered" evidence="1">
    <location>
        <begin position="318"/>
        <end position="369"/>
    </location>
</feature>
<proteinExistence type="predicted"/>